<reference evidence="1 2" key="1">
    <citation type="submission" date="2021-06" db="EMBL/GenBank/DDBJ databases">
        <title>Caerostris extrusa draft genome.</title>
        <authorList>
            <person name="Kono N."/>
            <person name="Arakawa K."/>
        </authorList>
    </citation>
    <scope>NUCLEOTIDE SEQUENCE [LARGE SCALE GENOMIC DNA]</scope>
</reference>
<proteinExistence type="predicted"/>
<keyword evidence="2" id="KW-1185">Reference proteome</keyword>
<sequence>MLSGIQGGKRELRGIVSWRGLGDRGGWKNWVPLGTPERSCSQLEDWSRRGRKIYGCVKILLKYVKHGVILDISIR</sequence>
<dbReference type="EMBL" id="BPLR01000966">
    <property type="protein sequence ID" value="GIY98793.1"/>
    <property type="molecule type" value="Genomic_DNA"/>
</dbReference>
<evidence type="ECO:0000313" key="2">
    <source>
        <dbReference type="Proteomes" id="UP001054945"/>
    </source>
</evidence>
<accession>A0AAV4XYA5</accession>
<gene>
    <name evidence="1" type="ORF">CEXT_123241</name>
</gene>
<dbReference type="Proteomes" id="UP001054945">
    <property type="component" value="Unassembled WGS sequence"/>
</dbReference>
<dbReference type="AlphaFoldDB" id="A0AAV4XYA5"/>
<comment type="caution">
    <text evidence="1">The sequence shown here is derived from an EMBL/GenBank/DDBJ whole genome shotgun (WGS) entry which is preliminary data.</text>
</comment>
<name>A0AAV4XYA5_CAEEX</name>
<protein>
    <submittedName>
        <fullName evidence="1">Uncharacterized protein</fullName>
    </submittedName>
</protein>
<organism evidence="1 2">
    <name type="scientific">Caerostris extrusa</name>
    <name type="common">Bark spider</name>
    <name type="synonym">Caerostris bankana</name>
    <dbReference type="NCBI Taxonomy" id="172846"/>
    <lineage>
        <taxon>Eukaryota</taxon>
        <taxon>Metazoa</taxon>
        <taxon>Ecdysozoa</taxon>
        <taxon>Arthropoda</taxon>
        <taxon>Chelicerata</taxon>
        <taxon>Arachnida</taxon>
        <taxon>Araneae</taxon>
        <taxon>Araneomorphae</taxon>
        <taxon>Entelegynae</taxon>
        <taxon>Araneoidea</taxon>
        <taxon>Araneidae</taxon>
        <taxon>Caerostris</taxon>
    </lineage>
</organism>
<evidence type="ECO:0000313" key="1">
    <source>
        <dbReference type="EMBL" id="GIY98793.1"/>
    </source>
</evidence>